<protein>
    <submittedName>
        <fullName evidence="3">Uncharacterized protein</fullName>
    </submittedName>
</protein>
<evidence type="ECO:0000256" key="2">
    <source>
        <dbReference type="SAM" id="Phobius"/>
    </source>
</evidence>
<proteinExistence type="predicted"/>
<keyword evidence="2" id="KW-0472">Membrane</keyword>
<dbReference type="EMBL" id="VMGN01000024">
    <property type="protein sequence ID" value="TSC93958.1"/>
    <property type="molecule type" value="Genomic_DNA"/>
</dbReference>
<feature type="compositionally biased region" description="Polar residues" evidence="1">
    <location>
        <begin position="62"/>
        <end position="74"/>
    </location>
</feature>
<feature type="transmembrane region" description="Helical" evidence="2">
    <location>
        <begin position="6"/>
        <end position="27"/>
    </location>
</feature>
<evidence type="ECO:0000256" key="1">
    <source>
        <dbReference type="SAM" id="MobiDB-lite"/>
    </source>
</evidence>
<accession>A0A554LM84</accession>
<dbReference type="AlphaFoldDB" id="A0A554LM84"/>
<evidence type="ECO:0000313" key="4">
    <source>
        <dbReference type="Proteomes" id="UP000316495"/>
    </source>
</evidence>
<organism evidence="3 4">
    <name type="scientific">Candidatus Berkelbacteria bacterium Athens1014_28</name>
    <dbReference type="NCBI Taxonomy" id="2017145"/>
    <lineage>
        <taxon>Bacteria</taxon>
        <taxon>Candidatus Berkelbacteria</taxon>
    </lineage>
</organism>
<evidence type="ECO:0000313" key="3">
    <source>
        <dbReference type="EMBL" id="TSC93958.1"/>
    </source>
</evidence>
<keyword evidence="2" id="KW-1133">Transmembrane helix</keyword>
<gene>
    <name evidence="3" type="ORF">Athens101428_481</name>
</gene>
<comment type="caution">
    <text evidence="3">The sequence shown here is derived from an EMBL/GenBank/DDBJ whole genome shotgun (WGS) entry which is preliminary data.</text>
</comment>
<reference evidence="3 4" key="1">
    <citation type="submission" date="2017-07" db="EMBL/GenBank/DDBJ databases">
        <title>Mechanisms for carbon and nitrogen cycling indicate functional differentiation within the Candidate Phyla Radiation.</title>
        <authorList>
            <person name="Danczak R.E."/>
            <person name="Johnston M.D."/>
            <person name="Kenah C."/>
            <person name="Slattery M."/>
            <person name="Wrighton K.C."/>
            <person name="Wilkins M.J."/>
        </authorList>
    </citation>
    <scope>NUCLEOTIDE SEQUENCE [LARGE SCALE GENOMIC DNA]</scope>
    <source>
        <strain evidence="3">Athens1014_28</strain>
    </source>
</reference>
<feature type="region of interest" description="Disordered" evidence="1">
    <location>
        <begin position="40"/>
        <end position="74"/>
    </location>
</feature>
<sequence length="222" mass="24277">MSKKVVVIIVVCVLGLTILGAGGYVLARYFIHRNDEKKANEVAENNSSDKAKEEATTEESPTDSSENPGNTNIDWPTYKNYELSYMINYPKEAKVEDMGDPKASDLKNSKCLKISTDNYYVLVGKVPTENDASACFRTGVGSDWTNGPTDTVTAAGVNYTPNGMHTEAASAGYYYDFFLISPADENVKIEYGTSVNEKYGTMSKATAKDLVHQIVATYNPAE</sequence>
<feature type="compositionally biased region" description="Basic and acidic residues" evidence="1">
    <location>
        <begin position="40"/>
        <end position="55"/>
    </location>
</feature>
<dbReference type="Proteomes" id="UP000316495">
    <property type="component" value="Unassembled WGS sequence"/>
</dbReference>
<keyword evidence="2" id="KW-0812">Transmembrane</keyword>
<name>A0A554LM84_9BACT</name>